<keyword evidence="1" id="KW-0812">Transmembrane</keyword>
<sequence length="72" mass="7511">MFAHPFKGLLLAATIVGTAGPALSEDLTPPAAEDVVLASPTSSLGTPDILITVLALLLVWAAVEQKEESERR</sequence>
<feature type="transmembrane region" description="Helical" evidence="1">
    <location>
        <begin position="44"/>
        <end position="63"/>
    </location>
</feature>
<evidence type="ECO:0000256" key="1">
    <source>
        <dbReference type="SAM" id="Phobius"/>
    </source>
</evidence>
<name>A0A1I6LFA4_9RHOB</name>
<protein>
    <recommendedName>
        <fullName evidence="5">VPEID-CTERM protein sorting domain-containing protein</fullName>
    </recommendedName>
</protein>
<organism evidence="3 4">
    <name type="scientific">Yoonia litorea</name>
    <dbReference type="NCBI Taxonomy" id="1123755"/>
    <lineage>
        <taxon>Bacteria</taxon>
        <taxon>Pseudomonadati</taxon>
        <taxon>Pseudomonadota</taxon>
        <taxon>Alphaproteobacteria</taxon>
        <taxon>Rhodobacterales</taxon>
        <taxon>Paracoccaceae</taxon>
        <taxon>Yoonia</taxon>
    </lineage>
</organism>
<evidence type="ECO:0008006" key="5">
    <source>
        <dbReference type="Google" id="ProtNLM"/>
    </source>
</evidence>
<feature type="chain" id="PRO_5011607599" description="VPEID-CTERM protein sorting domain-containing protein" evidence="2">
    <location>
        <begin position="25"/>
        <end position="72"/>
    </location>
</feature>
<dbReference type="STRING" id="1123755.SAMN05444714_0487"/>
<evidence type="ECO:0000256" key="2">
    <source>
        <dbReference type="SAM" id="SignalP"/>
    </source>
</evidence>
<dbReference type="RefSeq" id="WP_090203523.1">
    <property type="nucleotide sequence ID" value="NZ_FOZM01000001.1"/>
</dbReference>
<gene>
    <name evidence="3" type="ORF">SAMN05444714_0487</name>
</gene>
<dbReference type="AlphaFoldDB" id="A0A1I6LFA4"/>
<accession>A0A1I6LFA4</accession>
<keyword evidence="4" id="KW-1185">Reference proteome</keyword>
<keyword evidence="1" id="KW-0472">Membrane</keyword>
<dbReference type="EMBL" id="FOZM01000001">
    <property type="protein sequence ID" value="SFS02116.1"/>
    <property type="molecule type" value="Genomic_DNA"/>
</dbReference>
<keyword evidence="2" id="KW-0732">Signal</keyword>
<feature type="signal peptide" evidence="2">
    <location>
        <begin position="1"/>
        <end position="24"/>
    </location>
</feature>
<keyword evidence="1" id="KW-1133">Transmembrane helix</keyword>
<dbReference type="Proteomes" id="UP000198926">
    <property type="component" value="Unassembled WGS sequence"/>
</dbReference>
<evidence type="ECO:0000313" key="3">
    <source>
        <dbReference type="EMBL" id="SFS02116.1"/>
    </source>
</evidence>
<evidence type="ECO:0000313" key="4">
    <source>
        <dbReference type="Proteomes" id="UP000198926"/>
    </source>
</evidence>
<reference evidence="3 4" key="1">
    <citation type="submission" date="2016-10" db="EMBL/GenBank/DDBJ databases">
        <authorList>
            <person name="de Groot N.N."/>
        </authorList>
    </citation>
    <scope>NUCLEOTIDE SEQUENCE [LARGE SCALE GENOMIC DNA]</scope>
    <source>
        <strain evidence="3 4">DSM 29433</strain>
    </source>
</reference>
<proteinExistence type="predicted"/>